<proteinExistence type="predicted"/>
<feature type="domain" description="GmrSD restriction endonucleases N-terminal" evidence="3">
    <location>
        <begin position="9"/>
        <end position="228"/>
    </location>
</feature>
<keyword evidence="1" id="KW-0227">DNA damage</keyword>
<dbReference type="Pfam" id="PF03235">
    <property type="entry name" value="GmrSD_N"/>
    <property type="match status" value="1"/>
</dbReference>
<dbReference type="InterPro" id="IPR036388">
    <property type="entry name" value="WH-like_DNA-bd_sf"/>
</dbReference>
<gene>
    <name evidence="5" type="ORF">KDL28_20040</name>
</gene>
<feature type="domain" description="Methylated-DNA-[protein]-cysteine S-methyltransferase DNA binding" evidence="2">
    <location>
        <begin position="581"/>
        <end position="653"/>
    </location>
</feature>
<comment type="caution">
    <text evidence="5">The sequence shown here is derived from an EMBL/GenBank/DDBJ whole genome shotgun (WGS) entry which is preliminary data.</text>
</comment>
<dbReference type="Gene3D" id="1.10.10.10">
    <property type="entry name" value="Winged helix-like DNA-binding domain superfamily/Winged helix DNA-binding domain"/>
    <property type="match status" value="1"/>
</dbReference>
<accession>A0ABT1A2Y0</accession>
<name>A0ABT1A2Y0_9PSEU</name>
<protein>
    <submittedName>
        <fullName evidence="5">DUF262 domain-containing protein</fullName>
    </submittedName>
</protein>
<dbReference type="InterPro" id="IPR004919">
    <property type="entry name" value="GmrSD_N"/>
</dbReference>
<dbReference type="EMBL" id="JAGSOV010000041">
    <property type="protein sequence ID" value="MCO1657352.1"/>
    <property type="molecule type" value="Genomic_DNA"/>
</dbReference>
<reference evidence="5" key="1">
    <citation type="submission" date="2021-04" db="EMBL/GenBank/DDBJ databases">
        <title>Pseudonocardia sp. nov., isolated from sandy soil of mangrove forest.</title>
        <authorList>
            <person name="Zan Z."/>
            <person name="Huang R."/>
            <person name="Liu W."/>
        </authorList>
    </citation>
    <scope>NUCLEOTIDE SEQUENCE</scope>
    <source>
        <strain evidence="5">S2-4</strain>
    </source>
</reference>
<dbReference type="Pfam" id="PF01035">
    <property type="entry name" value="DNA_binding_1"/>
    <property type="match status" value="1"/>
</dbReference>
<dbReference type="Pfam" id="PF07510">
    <property type="entry name" value="GmrSD_C"/>
    <property type="match status" value="1"/>
</dbReference>
<feature type="domain" description="GmrSD restriction endonucleases C-terminal" evidence="4">
    <location>
        <begin position="413"/>
        <end position="554"/>
    </location>
</feature>
<dbReference type="Proteomes" id="UP001165283">
    <property type="component" value="Unassembled WGS sequence"/>
</dbReference>
<evidence type="ECO:0000259" key="2">
    <source>
        <dbReference type="Pfam" id="PF01035"/>
    </source>
</evidence>
<evidence type="ECO:0000313" key="5">
    <source>
        <dbReference type="EMBL" id="MCO1657352.1"/>
    </source>
</evidence>
<dbReference type="RefSeq" id="WP_252440968.1">
    <property type="nucleotide sequence ID" value="NZ_JAGSOV010000041.1"/>
</dbReference>
<dbReference type="PANTHER" id="PTHR35149:SF2">
    <property type="entry name" value="DUF262 DOMAIN-CONTAINING PROTEIN"/>
    <property type="match status" value="1"/>
</dbReference>
<evidence type="ECO:0000313" key="6">
    <source>
        <dbReference type="Proteomes" id="UP001165283"/>
    </source>
</evidence>
<sequence>MKASETTVGQFLQGETQFVVPLYQRRYSWQHGKDKDHLGQLWDDLMVLAGDGGVTTHFLGSIVLAPSPATTAGGLTRWIVVDGQQRLTTLSVLLCALRDHVAGTNGTLAEKIHEHRLVNKYATGNDRYRLLPTQEDRSSWMELVERAPAAGGEDRIGSAYRYFRTKLAEFDDPDDDTDVATLEQTVTGRLALVSISAHADDNVHRIFESLNHKGQPLTQADLLRNYLFMNLPTMGDHVYTTQWLPLQTMLDDAQLDELVWLDLVVAGDEKATQTAIYRLQQARLDHLSEEEIAAWVVRLHHRALLLRRILRPAEEPVPVLRAALDRLSRWGSTVVHPIALHVLEAHEADLVDAEEGARALRVVESFLVRRMLVGIPTNNLNRILMSLVKELGGNAPTAAAITRVLSGPRKRFPTDQQVRESVLVEPFYFSGRGPQRRFVLRYLEEDLRHGEQIDFDLAALSIEHVLPQKPSQQWLTELAAEADPDETAEEVHASVVNTLGNLTLTAYNAQLSNSDFDVKRVQLADSGLKTNRSIAEHDRWGRAEIRARSRALADQVVAIWPGPDESATAYPIEPRWRLMSQVLASVPAGRWTSYSDVAEVIGSHQVAVGARLATVTTPNAHRVLKRSGHISPEFRWPDPERTDDPRQVLLAEGVRFDEWGRAEQDQRMDAEQLMAMVAEDRD</sequence>
<dbReference type="InterPro" id="IPR011089">
    <property type="entry name" value="GmrSD_C"/>
</dbReference>
<keyword evidence="6" id="KW-1185">Reference proteome</keyword>
<dbReference type="InterPro" id="IPR014048">
    <property type="entry name" value="MethylDNA_cys_MeTrfase_DNA-bd"/>
</dbReference>
<organism evidence="5 6">
    <name type="scientific">Pseudonocardia humida</name>
    <dbReference type="NCBI Taxonomy" id="2800819"/>
    <lineage>
        <taxon>Bacteria</taxon>
        <taxon>Bacillati</taxon>
        <taxon>Actinomycetota</taxon>
        <taxon>Actinomycetes</taxon>
        <taxon>Pseudonocardiales</taxon>
        <taxon>Pseudonocardiaceae</taxon>
        <taxon>Pseudonocardia</taxon>
    </lineage>
</organism>
<dbReference type="InterPro" id="IPR036217">
    <property type="entry name" value="MethylDNA_cys_MeTrfase_DNAb"/>
</dbReference>
<dbReference type="PANTHER" id="PTHR35149">
    <property type="entry name" value="SLL5132 PROTEIN"/>
    <property type="match status" value="1"/>
</dbReference>
<evidence type="ECO:0000259" key="4">
    <source>
        <dbReference type="Pfam" id="PF07510"/>
    </source>
</evidence>
<dbReference type="SUPFAM" id="SSF46767">
    <property type="entry name" value="Methylated DNA-protein cysteine methyltransferase, C-terminal domain"/>
    <property type="match status" value="1"/>
</dbReference>
<evidence type="ECO:0000256" key="1">
    <source>
        <dbReference type="ARBA" id="ARBA00022763"/>
    </source>
</evidence>
<evidence type="ECO:0000259" key="3">
    <source>
        <dbReference type="Pfam" id="PF03235"/>
    </source>
</evidence>